<feature type="compositionally biased region" description="Low complexity" evidence="1">
    <location>
        <begin position="348"/>
        <end position="362"/>
    </location>
</feature>
<evidence type="ECO:0000256" key="1">
    <source>
        <dbReference type="SAM" id="MobiDB-lite"/>
    </source>
</evidence>
<reference evidence="2 3" key="1">
    <citation type="journal article" date="2021" name="Cell">
        <title>Tracing the genetic footprints of vertebrate landing in non-teleost ray-finned fishes.</title>
        <authorList>
            <person name="Bi X."/>
            <person name="Wang K."/>
            <person name="Yang L."/>
            <person name="Pan H."/>
            <person name="Jiang H."/>
            <person name="Wei Q."/>
            <person name="Fang M."/>
            <person name="Yu H."/>
            <person name="Zhu C."/>
            <person name="Cai Y."/>
            <person name="He Y."/>
            <person name="Gan X."/>
            <person name="Zeng H."/>
            <person name="Yu D."/>
            <person name="Zhu Y."/>
            <person name="Jiang H."/>
            <person name="Qiu Q."/>
            <person name="Yang H."/>
            <person name="Zhang Y.E."/>
            <person name="Wang W."/>
            <person name="Zhu M."/>
            <person name="He S."/>
            <person name="Zhang G."/>
        </authorList>
    </citation>
    <scope>NUCLEOTIDE SEQUENCE [LARGE SCALE GENOMIC DNA]</scope>
    <source>
        <strain evidence="2">Bchr_013</strain>
    </source>
</reference>
<dbReference type="GO" id="GO:0008104">
    <property type="term" value="P:intracellular protein localization"/>
    <property type="evidence" value="ECO:0007669"/>
    <property type="project" value="TreeGrafter"/>
</dbReference>
<protein>
    <submittedName>
        <fullName evidence="2">SPKAP protein</fullName>
    </submittedName>
</protein>
<keyword evidence="3" id="KW-1185">Reference proteome</keyword>
<dbReference type="GO" id="GO:0051018">
    <property type="term" value="F:protein kinase A binding"/>
    <property type="evidence" value="ECO:0007669"/>
    <property type="project" value="TreeGrafter"/>
</dbReference>
<dbReference type="PANTHER" id="PTHR10226:SF3">
    <property type="entry name" value="A-KINASE ANCHOR PROTEIN 11"/>
    <property type="match status" value="1"/>
</dbReference>
<dbReference type="PANTHER" id="PTHR10226">
    <property type="entry name" value="A KINASE ANCHOR PROTEIN"/>
    <property type="match status" value="1"/>
</dbReference>
<organism evidence="2 3">
    <name type="scientific">Polypterus senegalus</name>
    <name type="common">Senegal bichir</name>
    <dbReference type="NCBI Taxonomy" id="55291"/>
    <lineage>
        <taxon>Eukaryota</taxon>
        <taxon>Metazoa</taxon>
        <taxon>Chordata</taxon>
        <taxon>Craniata</taxon>
        <taxon>Vertebrata</taxon>
        <taxon>Euteleostomi</taxon>
        <taxon>Actinopterygii</taxon>
        <taxon>Polypteriformes</taxon>
        <taxon>Polypteridae</taxon>
        <taxon>Polypterus</taxon>
    </lineage>
</organism>
<dbReference type="GO" id="GO:0005737">
    <property type="term" value="C:cytoplasm"/>
    <property type="evidence" value="ECO:0007669"/>
    <property type="project" value="TreeGrafter"/>
</dbReference>
<sequence>MAMKSKATASQTYSEESTPSYVHKRTIFSYAMCLVKKIITEVKQEFKSKEGDSILHGSSRQPLMQCQPVSTGKTDGIHTAMSFHKQPLKLFVDSLHKYCDPGLLDFATQLISVALQEAKEEVRASKSESRRFSSLHTAVPPLHHPDFLCKNGFHSSPNCTLLSKSEIKNCMASGTSQNKSSSISEVVFDHKSSGDYFEGSHFTPLEHEAGSACSSFPSELVQDFHPSPPPPTPKDDTEEGPTRCEAPNEFMEKLVQSLIGKYSESVASINARNREAMKNHSSGQVDSIELYADQLVKEQLKLVLCSGTAEATEGAHCHKTGCKHNFLSQTNRAVKVKSAAAPKMNHAPQSSSLSLPSTMSQGSEKKKDQLSEKKASSKDIMYHHKYFIKNFAAFADKWVEELIQSSFQILKTSLPFRQCPESAKVGGKAEPFRDCGPCKELQRETLKSNRNMEKRSSSTTTPTVVTKTVPECQTSPHHVCHTYGKMLTQNILREAFRAQMVATPCDNQNEVMQDLFTKVNDKAEKMSEQILQDAIVSLGKQESQKHSSEMEVQMLEGTDSSSLREKNDGGTQSVQTSLEGIGRCKLDSAIRQTQDCVKLLPKKLPGQCHSENGQSVIYQSSVFKAQEYRTDSSRMSIVPLSIMEDKEFTESDTNRSVKPVLIKMDVKHDIFTQELQVLLLWASASHLNIPAVYCILSTKESQKQISYVVKNVLKKSWTVSDLLKKVLSYCDLKKEASIKGQPLTVHLFEWMLHDTELQES</sequence>
<dbReference type="EMBL" id="JAATIS010003638">
    <property type="protein sequence ID" value="KAG2463653.1"/>
    <property type="molecule type" value="Genomic_DNA"/>
</dbReference>
<feature type="region of interest" description="Disordered" evidence="1">
    <location>
        <begin position="337"/>
        <end position="375"/>
    </location>
</feature>
<evidence type="ECO:0000313" key="2">
    <source>
        <dbReference type="EMBL" id="KAG2463653.1"/>
    </source>
</evidence>
<accession>A0A8X7X7G4</accession>
<proteinExistence type="predicted"/>
<feature type="region of interest" description="Disordered" evidence="1">
    <location>
        <begin position="218"/>
        <end position="244"/>
    </location>
</feature>
<feature type="compositionally biased region" description="Basic and acidic residues" evidence="1">
    <location>
        <begin position="363"/>
        <end position="375"/>
    </location>
</feature>
<feature type="non-terminal residue" evidence="2">
    <location>
        <position position="1"/>
    </location>
</feature>
<dbReference type="InterPro" id="IPR008382">
    <property type="entry name" value="SPHK1-interactor_AKAP_110"/>
</dbReference>
<dbReference type="Proteomes" id="UP000886611">
    <property type="component" value="Unassembled WGS sequence"/>
</dbReference>
<gene>
    <name evidence="2" type="primary">Sphkap_1</name>
    <name evidence="2" type="ORF">GTO96_0003032</name>
</gene>
<dbReference type="AlphaFoldDB" id="A0A8X7X7G4"/>
<feature type="non-terminal residue" evidence="2">
    <location>
        <position position="760"/>
    </location>
</feature>
<evidence type="ECO:0000313" key="3">
    <source>
        <dbReference type="Proteomes" id="UP000886611"/>
    </source>
</evidence>
<name>A0A8X7X7G4_POLSE</name>
<comment type="caution">
    <text evidence="2">The sequence shown here is derived from an EMBL/GenBank/DDBJ whole genome shotgun (WGS) entry which is preliminary data.</text>
</comment>